<name>A0A6J4SWG5_9ACTN</name>
<dbReference type="EMBL" id="CADCVK010000425">
    <property type="protein sequence ID" value="CAA9507466.1"/>
    <property type="molecule type" value="Genomic_DNA"/>
</dbReference>
<reference evidence="2" key="1">
    <citation type="submission" date="2020-02" db="EMBL/GenBank/DDBJ databases">
        <authorList>
            <person name="Meier V. D."/>
        </authorList>
    </citation>
    <scope>NUCLEOTIDE SEQUENCE</scope>
    <source>
        <strain evidence="2">AVDCRST_MAG12</strain>
    </source>
</reference>
<accession>A0A6J4SWG5</accession>
<feature type="region of interest" description="Disordered" evidence="1">
    <location>
        <begin position="166"/>
        <end position="278"/>
    </location>
</feature>
<feature type="compositionally biased region" description="Basic and acidic residues" evidence="1">
    <location>
        <begin position="216"/>
        <end position="245"/>
    </location>
</feature>
<feature type="compositionally biased region" description="Basic and acidic residues" evidence="1">
    <location>
        <begin position="261"/>
        <end position="278"/>
    </location>
</feature>
<proteinExistence type="predicted"/>
<evidence type="ECO:0000256" key="1">
    <source>
        <dbReference type="SAM" id="MobiDB-lite"/>
    </source>
</evidence>
<sequence length="278" mass="29054">GTEQARPASPASRPGRRARLRAGGRGAGATRRVHQPAFSEPPALDGQRELVAGDGLAGGPRRLAPQRQDHLDLDGDYPHPRDTGGIRAGPGGVSRQEDRRHLGGHTGGAAAVCGGHRAAADLRQVRAGRAAPERLRGDLELHHRGGRDRGGLRGGTLLRAPGCRGVRRGAARRGGGGDGGRGGAVLGLREGDGAAGVSGADRRRDDGVGPGAWGVRGDDHLRRKLPRCDADHTAGDLRRVPEQHRRGGGAVCASAGLRLRRGPERQVPDEESNRLRNL</sequence>
<evidence type="ECO:0000313" key="2">
    <source>
        <dbReference type="EMBL" id="CAA9507466.1"/>
    </source>
</evidence>
<gene>
    <name evidence="2" type="ORF">AVDCRST_MAG12-3039</name>
</gene>
<feature type="region of interest" description="Disordered" evidence="1">
    <location>
        <begin position="1"/>
        <end position="101"/>
    </location>
</feature>
<feature type="non-terminal residue" evidence="2">
    <location>
        <position position="1"/>
    </location>
</feature>
<feature type="compositionally biased region" description="Low complexity" evidence="1">
    <location>
        <begin position="1"/>
        <end position="13"/>
    </location>
</feature>
<feature type="compositionally biased region" description="Basic and acidic residues" evidence="1">
    <location>
        <begin position="67"/>
        <end position="84"/>
    </location>
</feature>
<protein>
    <submittedName>
        <fullName evidence="2">Molybdenum ABC transporter permease protein ModB</fullName>
    </submittedName>
</protein>
<feature type="non-terminal residue" evidence="2">
    <location>
        <position position="278"/>
    </location>
</feature>
<feature type="compositionally biased region" description="Gly residues" evidence="1">
    <location>
        <begin position="172"/>
        <end position="185"/>
    </location>
</feature>
<dbReference type="AlphaFoldDB" id="A0A6J4SWG5"/>
<organism evidence="2">
    <name type="scientific">uncultured Rubrobacteraceae bacterium</name>
    <dbReference type="NCBI Taxonomy" id="349277"/>
    <lineage>
        <taxon>Bacteria</taxon>
        <taxon>Bacillati</taxon>
        <taxon>Actinomycetota</taxon>
        <taxon>Rubrobacteria</taxon>
        <taxon>Rubrobacterales</taxon>
        <taxon>Rubrobacteraceae</taxon>
        <taxon>environmental samples</taxon>
    </lineage>
</organism>